<dbReference type="GO" id="GO:0019915">
    <property type="term" value="P:lipid storage"/>
    <property type="evidence" value="ECO:0000318"/>
    <property type="project" value="GO_Central"/>
</dbReference>
<reference evidence="5" key="2">
    <citation type="submission" date="2025-08" db="UniProtKB">
        <authorList>
            <consortium name="Ensembl"/>
        </authorList>
    </citation>
    <scope>IDENTIFICATION</scope>
</reference>
<keyword evidence="1 2" id="KW-0053">Apoptosis</keyword>
<evidence type="ECO:0000313" key="6">
    <source>
        <dbReference type="Proteomes" id="UP000001646"/>
    </source>
</evidence>
<dbReference type="Pfam" id="PF02017">
    <property type="entry name" value="CIDE-N"/>
    <property type="match status" value="1"/>
</dbReference>
<dbReference type="KEGG" id="acs:100567416"/>
<feature type="domain" description="CIDE-N" evidence="4">
    <location>
        <begin position="84"/>
        <end position="160"/>
    </location>
</feature>
<dbReference type="Proteomes" id="UP000001646">
    <property type="component" value="Unplaced"/>
</dbReference>
<dbReference type="GO" id="GO:0005811">
    <property type="term" value="C:lipid droplet"/>
    <property type="evidence" value="ECO:0000318"/>
    <property type="project" value="GO_Central"/>
</dbReference>
<dbReference type="GO" id="GO:0120013">
    <property type="term" value="F:lipid transfer activity"/>
    <property type="evidence" value="ECO:0000318"/>
    <property type="project" value="GO_Central"/>
</dbReference>
<dbReference type="SUPFAM" id="SSF54277">
    <property type="entry name" value="CAD &amp; PB1 domains"/>
    <property type="match status" value="1"/>
</dbReference>
<dbReference type="PANTHER" id="PTHR12306:SF9">
    <property type="entry name" value="LIPID TRANSFERASE CIDEC"/>
    <property type="match status" value="1"/>
</dbReference>
<proteinExistence type="predicted"/>
<dbReference type="GO" id="GO:0160077">
    <property type="term" value="P:lipid droplet fusion"/>
    <property type="evidence" value="ECO:0000318"/>
    <property type="project" value="GO_Central"/>
</dbReference>
<evidence type="ECO:0000256" key="3">
    <source>
        <dbReference type="SAM" id="MobiDB-lite"/>
    </source>
</evidence>
<dbReference type="GO" id="GO:0006915">
    <property type="term" value="P:apoptotic process"/>
    <property type="evidence" value="ECO:0000318"/>
    <property type="project" value="GO_Central"/>
</dbReference>
<sequence length="277" mass="31184">MDPKSRMCQDAYAGGGGQRARRRAGPLKRPHCGPGLPVPAQSLPRKKQAQIFVRMDYAKKSLSLLSPQSLSKCILAVAPPSPPRPRPFRVTNHERSVRKGMVAESLRDLQEKVRHAWALSGEVHLVLEEDGTSVEMEEFFQTLEEGAVLMALAKGQEWRPEKAPGYQLALSQKPRHRIDVARLTFDLYKTNPRDLIGCLNIKTTLYGTYSMSYDMQCYGAKRMMREALRWALFTMQATGHVLLGTSCYVKQLLDATEEEKAEKEVALLGLSLRKMLL</sequence>
<dbReference type="PANTHER" id="PTHR12306">
    <property type="entry name" value="CELL DEATH ACTIVATOR CIDE"/>
    <property type="match status" value="1"/>
</dbReference>
<evidence type="ECO:0000256" key="2">
    <source>
        <dbReference type="PROSITE-ProRule" id="PRU00447"/>
    </source>
</evidence>
<evidence type="ECO:0000256" key="1">
    <source>
        <dbReference type="ARBA" id="ARBA00022703"/>
    </source>
</evidence>
<dbReference type="GeneTree" id="ENSGT00390000018596"/>
<keyword evidence="6" id="KW-1185">Reference proteome</keyword>
<feature type="compositionally biased region" description="Basic residues" evidence="3">
    <location>
        <begin position="19"/>
        <end position="31"/>
    </location>
</feature>
<evidence type="ECO:0000313" key="5">
    <source>
        <dbReference type="Ensembl" id="ENSACAP00000026328.1"/>
    </source>
</evidence>
<accession>A0A803STN8</accession>
<dbReference type="SMART" id="SM00266">
    <property type="entry name" value="CAD"/>
    <property type="match status" value="1"/>
</dbReference>
<dbReference type="PROSITE" id="PS51135">
    <property type="entry name" value="CIDE_N"/>
    <property type="match status" value="1"/>
</dbReference>
<protein>
    <recommendedName>
        <fullName evidence="4">CIDE-N domain-containing protein</fullName>
    </recommendedName>
</protein>
<gene>
    <name evidence="5" type="primary">cidec</name>
</gene>
<reference evidence="5" key="3">
    <citation type="submission" date="2025-09" db="UniProtKB">
        <authorList>
            <consortium name="Ensembl"/>
        </authorList>
    </citation>
    <scope>IDENTIFICATION</scope>
</reference>
<dbReference type="GeneID" id="100567416"/>
<reference evidence="5" key="1">
    <citation type="submission" date="2009-12" db="EMBL/GenBank/DDBJ databases">
        <title>The Genome Sequence of Anolis carolinensis (Green Anole Lizard).</title>
        <authorList>
            <consortium name="The Genome Sequencing Platform"/>
            <person name="Di Palma F."/>
            <person name="Alfoldi J."/>
            <person name="Heiman D."/>
            <person name="Young S."/>
            <person name="Grabherr M."/>
            <person name="Johnson J."/>
            <person name="Lander E.S."/>
            <person name="Lindblad-Toh K."/>
        </authorList>
    </citation>
    <scope>NUCLEOTIDE SEQUENCE [LARGE SCALE GENOMIC DNA]</scope>
    <source>
        <strain evidence="5">JBL SC #1</strain>
    </source>
</reference>
<name>A0A803STN8_ANOCA</name>
<dbReference type="Ensembl" id="ENSACAT00000049020.1">
    <property type="protein sequence ID" value="ENSACAP00000026328.1"/>
    <property type="gene ID" value="ENSACAG00000039893.1"/>
</dbReference>
<feature type="region of interest" description="Disordered" evidence="3">
    <location>
        <begin position="1"/>
        <end position="41"/>
    </location>
</feature>
<dbReference type="OrthoDB" id="6475906at2759"/>
<dbReference type="RefSeq" id="XP_003226845.2">
    <property type="nucleotide sequence ID" value="XM_003226797.4"/>
</dbReference>
<dbReference type="InterPro" id="IPR003508">
    <property type="entry name" value="CIDE-N_dom"/>
</dbReference>
<evidence type="ECO:0000259" key="4">
    <source>
        <dbReference type="PROSITE" id="PS51135"/>
    </source>
</evidence>
<dbReference type="CTD" id="63924"/>
<dbReference type="AlphaFoldDB" id="A0A803STN8"/>
<dbReference type="InParanoid" id="A0A803STN8"/>
<organism evidence="5 6">
    <name type="scientific">Anolis carolinensis</name>
    <name type="common">Green anole</name>
    <name type="synonym">American chameleon</name>
    <dbReference type="NCBI Taxonomy" id="28377"/>
    <lineage>
        <taxon>Eukaryota</taxon>
        <taxon>Metazoa</taxon>
        <taxon>Chordata</taxon>
        <taxon>Craniata</taxon>
        <taxon>Vertebrata</taxon>
        <taxon>Euteleostomi</taxon>
        <taxon>Lepidosauria</taxon>
        <taxon>Squamata</taxon>
        <taxon>Bifurcata</taxon>
        <taxon>Unidentata</taxon>
        <taxon>Episquamata</taxon>
        <taxon>Toxicofera</taxon>
        <taxon>Iguania</taxon>
        <taxon>Dactyloidae</taxon>
        <taxon>Anolis</taxon>
    </lineage>
</organism>
<dbReference type="Gene3D" id="3.10.20.10">
    <property type="match status" value="1"/>
</dbReference>